<dbReference type="GO" id="GO:0016020">
    <property type="term" value="C:membrane"/>
    <property type="evidence" value="ECO:0007669"/>
    <property type="project" value="UniProtKB-SubCell"/>
</dbReference>
<keyword evidence="8" id="KW-1185">Reference proteome</keyword>
<dbReference type="RefSeq" id="XP_050512282.1">
    <property type="nucleotide sequence ID" value="XM_050656325.1"/>
</dbReference>
<dbReference type="GeneID" id="114325709"/>
<feature type="transmembrane region" description="Helical" evidence="5">
    <location>
        <begin position="217"/>
        <end position="235"/>
    </location>
</feature>
<dbReference type="EnsemblMetazoa" id="XM_050656325.1">
    <property type="protein sequence ID" value="XP_050512282.1"/>
    <property type="gene ID" value="LOC114325709"/>
</dbReference>
<dbReference type="PANTHER" id="PTHR11662:SF280">
    <property type="entry name" value="FI21844P1-RELATED"/>
    <property type="match status" value="1"/>
</dbReference>
<keyword evidence="3 5" id="KW-1133">Transmembrane helix</keyword>
<evidence type="ECO:0000256" key="2">
    <source>
        <dbReference type="ARBA" id="ARBA00022692"/>
    </source>
</evidence>
<keyword evidence="4 5" id="KW-0472">Membrane</keyword>
<dbReference type="InterPro" id="IPR036259">
    <property type="entry name" value="MFS_trans_sf"/>
</dbReference>
<evidence type="ECO:0000313" key="8">
    <source>
        <dbReference type="Proteomes" id="UP001652700"/>
    </source>
</evidence>
<dbReference type="SUPFAM" id="SSF103473">
    <property type="entry name" value="MFS general substrate transporter"/>
    <property type="match status" value="1"/>
</dbReference>
<dbReference type="EnsemblMetazoa" id="XM_050656326.1">
    <property type="protein sequence ID" value="XP_050512283.1"/>
    <property type="gene ID" value="LOC114325709"/>
</dbReference>
<dbReference type="Pfam" id="PF07690">
    <property type="entry name" value="MFS_1"/>
    <property type="match status" value="1"/>
</dbReference>
<dbReference type="InParanoid" id="A0A6P7F858"/>
<dbReference type="AlphaFoldDB" id="A0A6P7F858"/>
<feature type="transmembrane region" description="Helical" evidence="5">
    <location>
        <begin position="123"/>
        <end position="146"/>
    </location>
</feature>
<feature type="transmembrane region" description="Helical" evidence="5">
    <location>
        <begin position="450"/>
        <end position="469"/>
    </location>
</feature>
<dbReference type="GO" id="GO:0006820">
    <property type="term" value="P:monoatomic anion transport"/>
    <property type="evidence" value="ECO:0007669"/>
    <property type="project" value="TreeGrafter"/>
</dbReference>
<feature type="transmembrane region" description="Helical" evidence="5">
    <location>
        <begin position="356"/>
        <end position="376"/>
    </location>
</feature>
<dbReference type="GO" id="GO:0022857">
    <property type="term" value="F:transmembrane transporter activity"/>
    <property type="evidence" value="ECO:0007669"/>
    <property type="project" value="InterPro"/>
</dbReference>
<feature type="transmembrane region" description="Helical" evidence="5">
    <location>
        <begin position="189"/>
        <end position="211"/>
    </location>
</feature>
<evidence type="ECO:0000256" key="3">
    <source>
        <dbReference type="ARBA" id="ARBA00022989"/>
    </source>
</evidence>
<dbReference type="PROSITE" id="PS50850">
    <property type="entry name" value="MFS"/>
    <property type="match status" value="1"/>
</dbReference>
<dbReference type="InterPro" id="IPR050382">
    <property type="entry name" value="MFS_Na/Anion_cotransporter"/>
</dbReference>
<evidence type="ECO:0000256" key="5">
    <source>
        <dbReference type="SAM" id="Phobius"/>
    </source>
</evidence>
<evidence type="ECO:0000256" key="1">
    <source>
        <dbReference type="ARBA" id="ARBA00004141"/>
    </source>
</evidence>
<sequence length="491" mass="54708">MKNDKRGVMLTSLSGKAMDEEKQVDHSTELLSDNVENVAKVNKIGKRHWQVLNICFLIFAAYYSRNSLPVAIVAMNDRNSTINSDIPTFNWTNKNVVISAFFFGYVPGQIITSWVITKVGVKWFGVCAMAICSLVGMITPQVAMWFGYKGVIAVRVIQGLTQGFAFPSVQHLLGAWVPPNERAGLGGTVYSARPIATVMCMLFSGYIAASWSGWPMVFYSSNIIGLVWCLSFALFSHDTPAAHPSITTKERIYIEKSLGSVTIAQKKQKIPWKHILMSGPFWAVSIAQAGFSWCFWTLQTQTPMYMKYVMKFNIENSGTLSALPYLAQWIACFMFSFTSDYLLNKNFWSITTARKVMNSIGMFIPAIILIFFANTGPEQSTLAVILLIFGVAINGATFCGFMINQVDLSPNYASILVGISNGPGQVTGFLAPLFVQAIVKDETNPLEWRYVFYTSGGVYILSGIVFIVFGSGKVQYWDDLEEHKRKQRINP</sequence>
<gene>
    <name evidence="9" type="primary">LOC114325709</name>
</gene>
<evidence type="ECO:0000259" key="6">
    <source>
        <dbReference type="PROSITE" id="PS50850"/>
    </source>
</evidence>
<dbReference type="RefSeq" id="XP_050512283.1">
    <property type="nucleotide sequence ID" value="XM_050656326.1"/>
</dbReference>
<dbReference type="PANTHER" id="PTHR11662">
    <property type="entry name" value="SOLUTE CARRIER FAMILY 17"/>
    <property type="match status" value="1"/>
</dbReference>
<dbReference type="InterPro" id="IPR020846">
    <property type="entry name" value="MFS_dom"/>
</dbReference>
<feature type="transmembrane region" description="Helical" evidence="5">
    <location>
        <begin position="415"/>
        <end position="438"/>
    </location>
</feature>
<dbReference type="OrthoDB" id="2985014at2759"/>
<feature type="domain" description="Major facilitator superfamily (MFS) profile" evidence="6">
    <location>
        <begin position="50"/>
        <end position="474"/>
    </location>
</feature>
<dbReference type="EnsemblMetazoa" id="XM_050656324.1">
    <property type="protein sequence ID" value="XP_050512281.1"/>
    <property type="gene ID" value="LOC114325709"/>
</dbReference>
<feature type="transmembrane region" description="Helical" evidence="5">
    <location>
        <begin position="382"/>
        <end position="403"/>
    </location>
</feature>
<proteinExistence type="predicted"/>
<name>A0A6P7F858_DIAVI</name>
<dbReference type="KEGG" id="dvv:114325709"/>
<reference evidence="7" key="2">
    <citation type="submission" date="2025-05" db="UniProtKB">
        <authorList>
            <consortium name="EnsemblMetazoa"/>
        </authorList>
    </citation>
    <scope>IDENTIFICATION</scope>
</reference>
<keyword evidence="2 5" id="KW-0812">Transmembrane</keyword>
<feature type="transmembrane region" description="Helical" evidence="5">
    <location>
        <begin position="51"/>
        <end position="76"/>
    </location>
</feature>
<comment type="subcellular location">
    <subcellularLocation>
        <location evidence="1">Membrane</location>
        <topology evidence="1">Multi-pass membrane protein</topology>
    </subcellularLocation>
</comment>
<dbReference type="Proteomes" id="UP001652700">
    <property type="component" value="Unplaced"/>
</dbReference>
<protein>
    <submittedName>
        <fullName evidence="9">Inorganic phosphate cotransporter</fullName>
    </submittedName>
</protein>
<feature type="transmembrane region" description="Helical" evidence="5">
    <location>
        <begin position="96"/>
        <end position="116"/>
    </location>
</feature>
<dbReference type="InterPro" id="IPR011701">
    <property type="entry name" value="MFS"/>
</dbReference>
<evidence type="ECO:0000313" key="9">
    <source>
        <dbReference type="RefSeq" id="XP_028129640.1"/>
    </source>
</evidence>
<reference evidence="9" key="1">
    <citation type="submission" date="2025-04" db="UniProtKB">
        <authorList>
            <consortium name="RefSeq"/>
        </authorList>
    </citation>
    <scope>IDENTIFICATION</scope>
    <source>
        <tissue evidence="9">Whole insect</tissue>
    </source>
</reference>
<dbReference type="RefSeq" id="XP_028129640.1">
    <property type="nucleotide sequence ID" value="XM_028273839.1"/>
</dbReference>
<feature type="transmembrane region" description="Helical" evidence="5">
    <location>
        <begin position="275"/>
        <end position="298"/>
    </location>
</feature>
<feature type="transmembrane region" description="Helical" evidence="5">
    <location>
        <begin position="326"/>
        <end position="344"/>
    </location>
</feature>
<organism evidence="9">
    <name type="scientific">Diabrotica virgifera virgifera</name>
    <name type="common">western corn rootworm</name>
    <dbReference type="NCBI Taxonomy" id="50390"/>
    <lineage>
        <taxon>Eukaryota</taxon>
        <taxon>Metazoa</taxon>
        <taxon>Ecdysozoa</taxon>
        <taxon>Arthropoda</taxon>
        <taxon>Hexapoda</taxon>
        <taxon>Insecta</taxon>
        <taxon>Pterygota</taxon>
        <taxon>Neoptera</taxon>
        <taxon>Endopterygota</taxon>
        <taxon>Coleoptera</taxon>
        <taxon>Polyphaga</taxon>
        <taxon>Cucujiformia</taxon>
        <taxon>Chrysomeloidea</taxon>
        <taxon>Chrysomelidae</taxon>
        <taxon>Galerucinae</taxon>
        <taxon>Diabroticina</taxon>
        <taxon>Diabroticites</taxon>
        <taxon>Diabrotica</taxon>
    </lineage>
</organism>
<dbReference type="Gene3D" id="1.20.1250.20">
    <property type="entry name" value="MFS general substrate transporter like domains"/>
    <property type="match status" value="2"/>
</dbReference>
<accession>A0A6P7F858</accession>
<evidence type="ECO:0000256" key="4">
    <source>
        <dbReference type="ARBA" id="ARBA00023136"/>
    </source>
</evidence>
<evidence type="ECO:0000313" key="7">
    <source>
        <dbReference type="EnsemblMetazoa" id="XP_050512281.1"/>
    </source>
</evidence>
<dbReference type="FunFam" id="1.20.1250.20:FF:000532">
    <property type="entry name" value="SLC (SoLute Carrier) homolog"/>
    <property type="match status" value="1"/>
</dbReference>
<dbReference type="RefSeq" id="XP_050512281.1">
    <property type="nucleotide sequence ID" value="XM_050656324.1"/>
</dbReference>